<protein>
    <submittedName>
        <fullName evidence="2">Thiamine biosynthesis protein ThiJ</fullName>
    </submittedName>
</protein>
<proteinExistence type="predicted"/>
<accession>A0A098YTH9</accession>
<evidence type="ECO:0000313" key="3">
    <source>
        <dbReference type="Proteomes" id="UP000029723"/>
    </source>
</evidence>
<gene>
    <name evidence="2" type="ORF">HMPREF9304_03570</name>
</gene>
<dbReference type="PANTHER" id="PTHR48094">
    <property type="entry name" value="PROTEIN/NUCLEIC ACID DEGLYCASE DJ-1-RELATED"/>
    <property type="match status" value="1"/>
</dbReference>
<dbReference type="Pfam" id="PF01965">
    <property type="entry name" value="DJ-1_PfpI"/>
    <property type="match status" value="1"/>
</dbReference>
<dbReference type="GO" id="GO:0005737">
    <property type="term" value="C:cytoplasm"/>
    <property type="evidence" value="ECO:0007669"/>
    <property type="project" value="TreeGrafter"/>
</dbReference>
<dbReference type="Proteomes" id="UP000029723">
    <property type="component" value="Unassembled WGS sequence"/>
</dbReference>
<dbReference type="CDD" id="cd03135">
    <property type="entry name" value="GATase1_DJ-1"/>
    <property type="match status" value="1"/>
</dbReference>
<dbReference type="Gene3D" id="3.40.50.880">
    <property type="match status" value="1"/>
</dbReference>
<dbReference type="OrthoDB" id="9792284at2"/>
<dbReference type="InterPro" id="IPR050325">
    <property type="entry name" value="Prot/Nucl_acid_deglycase"/>
</dbReference>
<dbReference type="AlphaFoldDB" id="A0A098YTH9"/>
<dbReference type="PANTHER" id="PTHR48094:SF12">
    <property type="entry name" value="PARKINSON DISEASE PROTEIN 7 HOMOLOG"/>
    <property type="match status" value="1"/>
</dbReference>
<dbReference type="SUPFAM" id="SSF52317">
    <property type="entry name" value="Class I glutamine amidotransferase-like"/>
    <property type="match status" value="1"/>
</dbReference>
<reference evidence="2 3" key="1">
    <citation type="submission" date="2014-07" db="EMBL/GenBank/DDBJ databases">
        <authorList>
            <person name="McCorrison J."/>
            <person name="Sanka R."/>
            <person name="Torralba M."/>
            <person name="Gillis M."/>
            <person name="Haft D.H."/>
            <person name="Methe B."/>
            <person name="Sutton G."/>
            <person name="Nelson K.E."/>
        </authorList>
    </citation>
    <scope>NUCLEOTIDE SEQUENCE [LARGE SCALE GENOMIC DNA]</scope>
    <source>
        <strain evidence="2 3">S9-PR14</strain>
    </source>
</reference>
<evidence type="ECO:0000313" key="2">
    <source>
        <dbReference type="EMBL" id="KGI22612.1"/>
    </source>
</evidence>
<dbReference type="RefSeq" id="WP_036926467.1">
    <property type="nucleotide sequence ID" value="NZ_JRPQ01000065.1"/>
</dbReference>
<sequence length="189" mass="20506">MAKVYEFLATGFEEVEALLPVDILRRAGVEIKTVSVTGDTWVTSSHGVTIQADLKFEDIPHFDDVDMLLLPGGMPGATNLNEHAGVREALLAHHAKGKRIGAICAGPMVLGSLGLLKGRKATCYPGFEKYMEGADYTAELFTVDGNIITGEGPAATFPYAFEILKGFVGEAETKDLQKQMRFTHLMETK</sequence>
<comment type="caution">
    <text evidence="2">The sequence shown here is derived from an EMBL/GenBank/DDBJ whole genome shotgun (WGS) entry which is preliminary data.</text>
</comment>
<dbReference type="InterPro" id="IPR029062">
    <property type="entry name" value="Class_I_gatase-like"/>
</dbReference>
<dbReference type="NCBIfam" id="TIGR01383">
    <property type="entry name" value="not_thiJ"/>
    <property type="match status" value="1"/>
</dbReference>
<evidence type="ECO:0000259" key="1">
    <source>
        <dbReference type="Pfam" id="PF01965"/>
    </source>
</evidence>
<dbReference type="EMBL" id="JRPQ01000065">
    <property type="protein sequence ID" value="KGI22612.1"/>
    <property type="molecule type" value="Genomic_DNA"/>
</dbReference>
<organism evidence="2 3">
    <name type="scientific">Hoylesella timonensis S9-PR14</name>
    <dbReference type="NCBI Taxonomy" id="1401062"/>
    <lineage>
        <taxon>Bacteria</taxon>
        <taxon>Pseudomonadati</taxon>
        <taxon>Bacteroidota</taxon>
        <taxon>Bacteroidia</taxon>
        <taxon>Bacteroidales</taxon>
        <taxon>Prevotellaceae</taxon>
        <taxon>Hoylesella</taxon>
    </lineage>
</organism>
<dbReference type="InterPro" id="IPR006287">
    <property type="entry name" value="DJ-1"/>
</dbReference>
<dbReference type="InterPro" id="IPR002818">
    <property type="entry name" value="DJ-1/PfpI"/>
</dbReference>
<feature type="domain" description="DJ-1/PfpI" evidence="1">
    <location>
        <begin position="3"/>
        <end position="165"/>
    </location>
</feature>
<name>A0A098YTH9_9BACT</name>